<dbReference type="PANTHER" id="PTHR43798:SF33">
    <property type="entry name" value="HYDROLASE, PUTATIVE (AFU_ORTHOLOGUE AFUA_2G14860)-RELATED"/>
    <property type="match status" value="1"/>
</dbReference>
<gene>
    <name evidence="2" type="ORF">PCIT_15205</name>
</gene>
<dbReference type="AlphaFoldDB" id="U1JM71"/>
<dbReference type="Gene3D" id="3.40.50.1820">
    <property type="entry name" value="alpha/beta hydrolase"/>
    <property type="match status" value="1"/>
</dbReference>
<dbReference type="Pfam" id="PF12146">
    <property type="entry name" value="Hydrolase_4"/>
    <property type="match status" value="1"/>
</dbReference>
<reference evidence="2" key="1">
    <citation type="journal article" date="2012" name="J. Bacteriol.">
        <title>Genome sequences of type strains of seven species of the marine bacterium Pseudoalteromonas.</title>
        <authorList>
            <person name="Xie B.B."/>
            <person name="Shu Y.L."/>
            <person name="Qin Q.L."/>
            <person name="Rong J.C."/>
            <person name="Zhang X.Y."/>
            <person name="Chen X.L."/>
            <person name="Shi M."/>
            <person name="He H.L."/>
            <person name="Zhou B.C."/>
            <person name="Zhang Y.Z."/>
        </authorList>
    </citation>
    <scope>NUCLEOTIDE SEQUENCE [LARGE SCALE GENOMIC DNA]</scope>
    <source>
        <strain evidence="2">NCIMB 1889</strain>
    </source>
</reference>
<keyword evidence="2" id="KW-0378">Hydrolase</keyword>
<dbReference type="SUPFAM" id="SSF53474">
    <property type="entry name" value="alpha/beta-Hydrolases"/>
    <property type="match status" value="1"/>
</dbReference>
<evidence type="ECO:0000259" key="1">
    <source>
        <dbReference type="Pfam" id="PF12146"/>
    </source>
</evidence>
<reference evidence="2" key="2">
    <citation type="submission" date="2013-04" db="EMBL/GenBank/DDBJ databases">
        <title>Genome sequence of Pseudoalteromonas citrea.</title>
        <authorList>
            <person name="Xie B.-B."/>
            <person name="Rong J.-C."/>
            <person name="Qin Q.-L."/>
            <person name="Shu Y.-L."/>
            <person name="Zhang Y.-Z."/>
        </authorList>
    </citation>
    <scope>NUCLEOTIDE SEQUENCE</scope>
    <source>
        <strain evidence="2">NCIMB 1889</strain>
    </source>
</reference>
<accession>U1JM71</accession>
<keyword evidence="2" id="KW-0808">Transferase</keyword>
<name>U1JM71_9GAMM</name>
<dbReference type="InterPro" id="IPR029058">
    <property type="entry name" value="AB_hydrolase_fold"/>
</dbReference>
<evidence type="ECO:0000313" key="2">
    <source>
        <dbReference type="EMBL" id="ERG17725.1"/>
    </source>
</evidence>
<feature type="domain" description="Serine aminopeptidase S33" evidence="1">
    <location>
        <begin position="82"/>
        <end position="179"/>
    </location>
</feature>
<dbReference type="InterPro" id="IPR022742">
    <property type="entry name" value="Hydrolase_4"/>
</dbReference>
<comment type="caution">
    <text evidence="2">The sequence shown here is derived from an EMBL/GenBank/DDBJ whole genome shotgun (WGS) entry which is preliminary data.</text>
</comment>
<dbReference type="OrthoDB" id="9785847at2"/>
<dbReference type="eggNOG" id="COG1073">
    <property type="taxonomic scope" value="Bacteria"/>
</dbReference>
<dbReference type="PANTHER" id="PTHR43798">
    <property type="entry name" value="MONOACYLGLYCEROL LIPASE"/>
    <property type="match status" value="1"/>
</dbReference>
<dbReference type="GO" id="GO:0016746">
    <property type="term" value="F:acyltransferase activity"/>
    <property type="evidence" value="ECO:0007669"/>
    <property type="project" value="UniProtKB-KW"/>
</dbReference>
<dbReference type="GO" id="GO:0016020">
    <property type="term" value="C:membrane"/>
    <property type="evidence" value="ECO:0007669"/>
    <property type="project" value="TreeGrafter"/>
</dbReference>
<protein>
    <submittedName>
        <fullName evidence="2">Putative hydrolase or acyltransferase</fullName>
    </submittedName>
</protein>
<proteinExistence type="predicted"/>
<organism evidence="2">
    <name type="scientific">Pseudoalteromonas citrea DSM 8771</name>
    <dbReference type="NCBI Taxonomy" id="1117314"/>
    <lineage>
        <taxon>Bacteria</taxon>
        <taxon>Pseudomonadati</taxon>
        <taxon>Pseudomonadota</taxon>
        <taxon>Gammaproteobacteria</taxon>
        <taxon>Alteromonadales</taxon>
        <taxon>Pseudoalteromonadaceae</taxon>
        <taxon>Pseudoalteromonas</taxon>
    </lineage>
</organism>
<sequence length="283" mass="31353">MSSKIYFSEQENGRSTRFYMVQAISRIANKIAPKITLKYTQKLLMTPVRHNSKQPVPPYFNSETIESSLGNIHVISAGEGPVVLFTHGWSGSASQFYPLMEYIAQLGFKVVAFDHYGHGKSAGNQANLPKFIRALEAVLSSLPGPTKAIVSHSMATIAALNLGAHTTQHILIAPPFDFYTGFKSRILSTGISESLFTGVLASIEHKHKMEFKTLLPEQHVGNHEKISIIHDKEDKFAEHDLAYQQAQLHEHVTIVSTQGLGHGRILKSPQVFELVAKQLTKVI</sequence>
<dbReference type="InterPro" id="IPR050266">
    <property type="entry name" value="AB_hydrolase_sf"/>
</dbReference>
<dbReference type="STRING" id="1117314.PCIT_15205"/>
<dbReference type="GO" id="GO:0016787">
    <property type="term" value="F:hydrolase activity"/>
    <property type="evidence" value="ECO:0007669"/>
    <property type="project" value="UniProtKB-KW"/>
</dbReference>
<keyword evidence="2" id="KW-0012">Acyltransferase</keyword>
<dbReference type="EMBL" id="AHBZ02000160">
    <property type="protein sequence ID" value="ERG17725.1"/>
    <property type="molecule type" value="Genomic_DNA"/>
</dbReference>